<evidence type="ECO:0000256" key="2">
    <source>
        <dbReference type="ARBA" id="ARBA00022679"/>
    </source>
</evidence>
<dbReference type="OrthoDB" id="1305622at2759"/>
<accession>A0A2G2W4I2</accession>
<evidence type="ECO:0000256" key="1">
    <source>
        <dbReference type="ARBA" id="ARBA00022676"/>
    </source>
</evidence>
<sequence>MVTRDVLHLRNTVYYFYSSAQFLNFQQFVCSVGDYNLSVTASQLYGTSIAREDEPNITRIAKLSVMEQLHLKFQKQYNNALFRFCVNVGGKILLNEVSLVEISHKHLNLKVLQKASTNSIMECGNREFRSCLHHVLILFALGNCNQETKKICYMLSLTLGQWLMVLRASFYAMKIVRPIRKKLKVKTVFNILGPMLNPARVSFAVIGVYKEDLVHKMAKAVQRFDMKRALVVHSKGLDEMSPLGMSPNLHAILLFIHFTEKSVIEITVMVCANCNNYLLLQNILGDLYSLLCFLHVEPWCNWAWWSKLIQRPYENGDQRALKLIKAILRPLMLIP</sequence>
<dbReference type="InterPro" id="IPR005940">
    <property type="entry name" value="Anthranilate_Pribosyl_Tfrase"/>
</dbReference>
<dbReference type="SUPFAM" id="SSF52418">
    <property type="entry name" value="Nucleoside phosphorylase/phosphoribosyltransferase catalytic domain"/>
    <property type="match status" value="1"/>
</dbReference>
<evidence type="ECO:0008006" key="7">
    <source>
        <dbReference type="Google" id="ProtNLM"/>
    </source>
</evidence>
<dbReference type="Gene3D" id="3.40.50.10810">
    <property type="entry name" value="Tandem AAA-ATPase domain"/>
    <property type="match status" value="1"/>
</dbReference>
<evidence type="ECO:0000313" key="5">
    <source>
        <dbReference type="EMBL" id="PHT40141.1"/>
    </source>
</evidence>
<dbReference type="STRING" id="33114.A0A2G2W4I2"/>
<feature type="domain" description="Glycosyl transferase family 3" evidence="4">
    <location>
        <begin position="164"/>
        <end position="245"/>
    </location>
</feature>
<dbReference type="InterPro" id="IPR000330">
    <property type="entry name" value="SNF2_N"/>
</dbReference>
<evidence type="ECO:0000313" key="6">
    <source>
        <dbReference type="Proteomes" id="UP000224567"/>
    </source>
</evidence>
<keyword evidence="6" id="KW-1185">Reference proteome</keyword>
<dbReference type="InterPro" id="IPR000312">
    <property type="entry name" value="Glycosyl_Trfase_fam3"/>
</dbReference>
<dbReference type="InterPro" id="IPR038718">
    <property type="entry name" value="SNF2-like_sf"/>
</dbReference>
<proteinExistence type="predicted"/>
<dbReference type="GO" id="GO:0005829">
    <property type="term" value="C:cytosol"/>
    <property type="evidence" value="ECO:0007669"/>
    <property type="project" value="TreeGrafter"/>
</dbReference>
<keyword evidence="2" id="KW-0808">Transferase</keyword>
<dbReference type="Gene3D" id="3.40.1030.10">
    <property type="entry name" value="Nucleoside phosphorylase/phosphoribosyltransferase catalytic domain"/>
    <property type="match status" value="1"/>
</dbReference>
<comment type="caution">
    <text evidence="5">The sequence shown here is derived from an EMBL/GenBank/DDBJ whole genome shotgun (WGS) entry which is preliminary data.</text>
</comment>
<dbReference type="EMBL" id="MLFT02000008">
    <property type="protein sequence ID" value="PHT40141.1"/>
    <property type="molecule type" value="Genomic_DNA"/>
</dbReference>
<feature type="domain" description="SNF2 N-terminal" evidence="3">
    <location>
        <begin position="280"/>
        <end position="333"/>
    </location>
</feature>
<dbReference type="Pfam" id="PF00591">
    <property type="entry name" value="Glycos_transf_3"/>
    <property type="match status" value="1"/>
</dbReference>
<organism evidence="5 6">
    <name type="scientific">Capsicum baccatum</name>
    <name type="common">Peruvian pepper</name>
    <dbReference type="NCBI Taxonomy" id="33114"/>
    <lineage>
        <taxon>Eukaryota</taxon>
        <taxon>Viridiplantae</taxon>
        <taxon>Streptophyta</taxon>
        <taxon>Embryophyta</taxon>
        <taxon>Tracheophyta</taxon>
        <taxon>Spermatophyta</taxon>
        <taxon>Magnoliopsida</taxon>
        <taxon>eudicotyledons</taxon>
        <taxon>Gunneridae</taxon>
        <taxon>Pentapetalae</taxon>
        <taxon>asterids</taxon>
        <taxon>lamiids</taxon>
        <taxon>Solanales</taxon>
        <taxon>Solanaceae</taxon>
        <taxon>Solanoideae</taxon>
        <taxon>Capsiceae</taxon>
        <taxon>Capsicum</taxon>
    </lineage>
</organism>
<gene>
    <name evidence="5" type="ORF">CQW23_18995</name>
</gene>
<dbReference type="GO" id="GO:0000162">
    <property type="term" value="P:L-tryptophan biosynthetic process"/>
    <property type="evidence" value="ECO:0007669"/>
    <property type="project" value="InterPro"/>
</dbReference>
<reference evidence="6" key="2">
    <citation type="journal article" date="2017" name="J. Anim. Genet.">
        <title>Multiple reference genome sequences of hot pepper reveal the massive evolution of plant disease resistance genes by retroduplication.</title>
        <authorList>
            <person name="Kim S."/>
            <person name="Park J."/>
            <person name="Yeom S.-I."/>
            <person name="Kim Y.-M."/>
            <person name="Seo E."/>
            <person name="Kim K.-T."/>
            <person name="Kim M.-S."/>
            <person name="Lee J.M."/>
            <person name="Cheong K."/>
            <person name="Shin H.-S."/>
            <person name="Kim S.-B."/>
            <person name="Han K."/>
            <person name="Lee J."/>
            <person name="Park M."/>
            <person name="Lee H.-A."/>
            <person name="Lee H.-Y."/>
            <person name="Lee Y."/>
            <person name="Oh S."/>
            <person name="Lee J.H."/>
            <person name="Choi E."/>
            <person name="Choi E."/>
            <person name="Lee S.E."/>
            <person name="Jeon J."/>
            <person name="Kim H."/>
            <person name="Choi G."/>
            <person name="Song H."/>
            <person name="Lee J."/>
            <person name="Lee S.-C."/>
            <person name="Kwon J.-K."/>
            <person name="Lee H.-Y."/>
            <person name="Koo N."/>
            <person name="Hong Y."/>
            <person name="Kim R.W."/>
            <person name="Kang W.-H."/>
            <person name="Huh J.H."/>
            <person name="Kang B.-C."/>
            <person name="Yang T.-J."/>
            <person name="Lee Y.-H."/>
            <person name="Bennetzen J.L."/>
            <person name="Choi D."/>
        </authorList>
    </citation>
    <scope>NUCLEOTIDE SEQUENCE [LARGE SCALE GENOMIC DNA]</scope>
    <source>
        <strain evidence="6">cv. PBC81</strain>
    </source>
</reference>
<dbReference type="PANTHER" id="PTHR43285:SF2">
    <property type="entry name" value="ANTHRANILATE PHOSPHORIBOSYLTRANSFERASE"/>
    <property type="match status" value="1"/>
</dbReference>
<dbReference type="InterPro" id="IPR035902">
    <property type="entry name" value="Nuc_phospho_transferase"/>
</dbReference>
<name>A0A2G2W4I2_CAPBA</name>
<dbReference type="Gene3D" id="1.20.970.10">
    <property type="entry name" value="Transferase, Pyrimidine Nucleoside Phosphorylase, Chain C"/>
    <property type="match status" value="1"/>
</dbReference>
<dbReference type="AlphaFoldDB" id="A0A2G2W4I2"/>
<dbReference type="PANTHER" id="PTHR43285">
    <property type="entry name" value="ANTHRANILATE PHOSPHORIBOSYLTRANSFERASE"/>
    <property type="match status" value="1"/>
</dbReference>
<dbReference type="Proteomes" id="UP000224567">
    <property type="component" value="Unassembled WGS sequence"/>
</dbReference>
<dbReference type="Pfam" id="PF00176">
    <property type="entry name" value="SNF2-rel_dom"/>
    <property type="match status" value="1"/>
</dbReference>
<evidence type="ECO:0000259" key="3">
    <source>
        <dbReference type="Pfam" id="PF00176"/>
    </source>
</evidence>
<evidence type="ECO:0000259" key="4">
    <source>
        <dbReference type="Pfam" id="PF00591"/>
    </source>
</evidence>
<protein>
    <recommendedName>
        <fullName evidence="7">Glycosyl transferase family 3 domain-containing protein</fullName>
    </recommendedName>
</protein>
<dbReference type="GO" id="GO:0005524">
    <property type="term" value="F:ATP binding"/>
    <property type="evidence" value="ECO:0007669"/>
    <property type="project" value="InterPro"/>
</dbReference>
<keyword evidence="1" id="KW-0328">Glycosyltransferase</keyword>
<reference evidence="5 6" key="1">
    <citation type="journal article" date="2017" name="Genome Biol.">
        <title>New reference genome sequences of hot pepper reveal the massive evolution of plant disease-resistance genes by retroduplication.</title>
        <authorList>
            <person name="Kim S."/>
            <person name="Park J."/>
            <person name="Yeom S.I."/>
            <person name="Kim Y.M."/>
            <person name="Seo E."/>
            <person name="Kim K.T."/>
            <person name="Kim M.S."/>
            <person name="Lee J.M."/>
            <person name="Cheong K."/>
            <person name="Shin H.S."/>
            <person name="Kim S.B."/>
            <person name="Han K."/>
            <person name="Lee J."/>
            <person name="Park M."/>
            <person name="Lee H.A."/>
            <person name="Lee H.Y."/>
            <person name="Lee Y."/>
            <person name="Oh S."/>
            <person name="Lee J.H."/>
            <person name="Choi E."/>
            <person name="Choi E."/>
            <person name="Lee S.E."/>
            <person name="Jeon J."/>
            <person name="Kim H."/>
            <person name="Choi G."/>
            <person name="Song H."/>
            <person name="Lee J."/>
            <person name="Lee S.C."/>
            <person name="Kwon J.K."/>
            <person name="Lee H.Y."/>
            <person name="Koo N."/>
            <person name="Hong Y."/>
            <person name="Kim R.W."/>
            <person name="Kang W.H."/>
            <person name="Huh J.H."/>
            <person name="Kang B.C."/>
            <person name="Yang T.J."/>
            <person name="Lee Y.H."/>
            <person name="Bennetzen J.L."/>
            <person name="Choi D."/>
        </authorList>
    </citation>
    <scope>NUCLEOTIDE SEQUENCE [LARGE SCALE GENOMIC DNA]</scope>
    <source>
        <strain evidence="6">cv. PBC81</strain>
    </source>
</reference>
<dbReference type="GO" id="GO:0004048">
    <property type="term" value="F:anthranilate phosphoribosyltransferase activity"/>
    <property type="evidence" value="ECO:0007669"/>
    <property type="project" value="InterPro"/>
</dbReference>